<dbReference type="Proteomes" id="UP000653305">
    <property type="component" value="Unassembled WGS sequence"/>
</dbReference>
<keyword evidence="1" id="KW-0479">Metal-binding</keyword>
<dbReference type="AlphaFoldDB" id="A0A830BNP2"/>
<dbReference type="InterPro" id="IPR057444">
    <property type="entry name" value="Znf-CCCH_AtC3H23-like"/>
</dbReference>
<evidence type="ECO:0000313" key="8">
    <source>
        <dbReference type="Proteomes" id="UP000653305"/>
    </source>
</evidence>
<keyword evidence="4" id="KW-0238">DNA-binding</keyword>
<protein>
    <submittedName>
        <fullName evidence="7">Zinc finger CCCH domain-containing protein 2</fullName>
    </submittedName>
</protein>
<dbReference type="OrthoDB" id="749011at2759"/>
<dbReference type="EMBL" id="BMAC01000114">
    <property type="protein sequence ID" value="GFP85853.1"/>
    <property type="molecule type" value="Genomic_DNA"/>
</dbReference>
<comment type="caution">
    <text evidence="7">The sequence shown here is derived from an EMBL/GenBank/DDBJ whole genome shotgun (WGS) entry which is preliminary data.</text>
</comment>
<keyword evidence="5" id="KW-1133">Transmembrane helix</keyword>
<feature type="domain" description="AtC3H23-like CCCH zinc finger" evidence="6">
    <location>
        <begin position="1"/>
        <end position="31"/>
    </location>
</feature>
<dbReference type="GO" id="GO:0008270">
    <property type="term" value="F:zinc ion binding"/>
    <property type="evidence" value="ECO:0007669"/>
    <property type="project" value="UniProtKB-KW"/>
</dbReference>
<dbReference type="GO" id="GO:0003677">
    <property type="term" value="F:DNA binding"/>
    <property type="evidence" value="ECO:0007669"/>
    <property type="project" value="UniProtKB-KW"/>
</dbReference>
<dbReference type="PANTHER" id="PTHR14493:SF147">
    <property type="entry name" value="ZINC FINGER CCCH DOMAIN-CONTAINING PROTEIN 23"/>
    <property type="match status" value="1"/>
</dbReference>
<dbReference type="PANTHER" id="PTHR14493">
    <property type="entry name" value="UNKEMPT FAMILY MEMBER"/>
    <property type="match status" value="1"/>
</dbReference>
<gene>
    <name evidence="7" type="ORF">PHJA_000729100</name>
</gene>
<proteinExistence type="predicted"/>
<keyword evidence="5" id="KW-0812">Transmembrane</keyword>
<organism evidence="7 8">
    <name type="scientific">Phtheirospermum japonicum</name>
    <dbReference type="NCBI Taxonomy" id="374723"/>
    <lineage>
        <taxon>Eukaryota</taxon>
        <taxon>Viridiplantae</taxon>
        <taxon>Streptophyta</taxon>
        <taxon>Embryophyta</taxon>
        <taxon>Tracheophyta</taxon>
        <taxon>Spermatophyta</taxon>
        <taxon>Magnoliopsida</taxon>
        <taxon>eudicotyledons</taxon>
        <taxon>Gunneridae</taxon>
        <taxon>Pentapetalae</taxon>
        <taxon>asterids</taxon>
        <taxon>lamiids</taxon>
        <taxon>Lamiales</taxon>
        <taxon>Orobanchaceae</taxon>
        <taxon>Orobanchaceae incertae sedis</taxon>
        <taxon>Phtheirospermum</taxon>
    </lineage>
</organism>
<evidence type="ECO:0000259" key="6">
    <source>
        <dbReference type="Pfam" id="PF25512"/>
    </source>
</evidence>
<keyword evidence="5" id="KW-0472">Membrane</keyword>
<keyword evidence="8" id="KW-1185">Reference proteome</keyword>
<dbReference type="InterPro" id="IPR045234">
    <property type="entry name" value="Unkempt-like"/>
</dbReference>
<dbReference type="Pfam" id="PF25512">
    <property type="entry name" value="zf-CCCH_AtC3H23"/>
    <property type="match status" value="1"/>
</dbReference>
<sequence>MFEFKVKKCARARSHDWTECPFAHPVRRLARGIRVGTTTPAARAPTIAGATPASTRMAFLSAGSPRRAIVRRPVKMGSTAGAESASSLTRKWRIVLEVFYLFFIKIIFIF</sequence>
<reference evidence="7" key="1">
    <citation type="submission" date="2020-07" db="EMBL/GenBank/DDBJ databases">
        <title>Ethylene signaling mediates host invasion by parasitic plants.</title>
        <authorList>
            <person name="Yoshida S."/>
        </authorList>
    </citation>
    <scope>NUCLEOTIDE SEQUENCE</scope>
    <source>
        <strain evidence="7">Okayama</strain>
    </source>
</reference>
<evidence type="ECO:0000256" key="5">
    <source>
        <dbReference type="SAM" id="Phobius"/>
    </source>
</evidence>
<keyword evidence="2" id="KW-0863">Zinc-finger</keyword>
<evidence type="ECO:0000256" key="4">
    <source>
        <dbReference type="ARBA" id="ARBA00023125"/>
    </source>
</evidence>
<keyword evidence="3" id="KW-0862">Zinc</keyword>
<evidence type="ECO:0000256" key="2">
    <source>
        <dbReference type="ARBA" id="ARBA00022771"/>
    </source>
</evidence>
<evidence type="ECO:0000256" key="3">
    <source>
        <dbReference type="ARBA" id="ARBA00022833"/>
    </source>
</evidence>
<accession>A0A830BNP2</accession>
<evidence type="ECO:0000313" key="7">
    <source>
        <dbReference type="EMBL" id="GFP85853.1"/>
    </source>
</evidence>
<name>A0A830BNP2_9LAMI</name>
<feature type="transmembrane region" description="Helical" evidence="5">
    <location>
        <begin position="92"/>
        <end position="109"/>
    </location>
</feature>
<evidence type="ECO:0000256" key="1">
    <source>
        <dbReference type="ARBA" id="ARBA00022723"/>
    </source>
</evidence>